<feature type="transmembrane region" description="Helical" evidence="8">
    <location>
        <begin position="293"/>
        <end position="313"/>
    </location>
</feature>
<dbReference type="InterPro" id="IPR005828">
    <property type="entry name" value="MFS_sugar_transport-like"/>
</dbReference>
<proteinExistence type="inferred from homology"/>
<feature type="transmembrane region" description="Helical" evidence="8">
    <location>
        <begin position="392"/>
        <end position="411"/>
    </location>
</feature>
<comment type="subcellular location">
    <subcellularLocation>
        <location evidence="1">Membrane</location>
        <topology evidence="1">Multi-pass membrane protein</topology>
    </subcellularLocation>
</comment>
<dbReference type="GO" id="GO:0016020">
    <property type="term" value="C:membrane"/>
    <property type="evidence" value="ECO:0007669"/>
    <property type="project" value="UniProtKB-SubCell"/>
</dbReference>
<dbReference type="PROSITE" id="PS00217">
    <property type="entry name" value="SUGAR_TRANSPORT_2"/>
    <property type="match status" value="1"/>
</dbReference>
<dbReference type="InterPro" id="IPR003663">
    <property type="entry name" value="Sugar/inositol_transpt"/>
</dbReference>
<dbReference type="OrthoDB" id="4142200at2759"/>
<evidence type="ECO:0000256" key="7">
    <source>
        <dbReference type="RuleBase" id="RU003346"/>
    </source>
</evidence>
<feature type="transmembrane region" description="Helical" evidence="8">
    <location>
        <begin position="417"/>
        <end position="441"/>
    </location>
</feature>
<feature type="transmembrane region" description="Helical" evidence="8">
    <location>
        <begin position="254"/>
        <end position="273"/>
    </location>
</feature>
<feature type="transmembrane region" description="Helical" evidence="8">
    <location>
        <begin position="320"/>
        <end position="342"/>
    </location>
</feature>
<sequence>MHARLLLATISASFSGLYLGYDYGVIGGFFTLPISKEYFQWPNDTAKGFIASSYVLGGLLSCMMGGYVVDIIGRRMALIITGGFALVGGLLQTVAVNLAMIYAGRFISGLAVGVANVAGPLYIAEIAPKRWRGALGYAIEYSIGVGIVFAAVVSYGVYFIEGQASFRVLLAMQMVPAFFVAVGMWLSPASPRWLLYKGRSEEARHSLARLHGLPVDSAQVSEELAAIQKATEVDHQSAQSEWRSLIEDGMWRRLLIACGAGALMQLSGINALIYYSPDIFRMAGITEVTKQLALSIATSVANLVGASVGIAIVDRYGRRTILVSGGLLMGISLVVISILIGIHGNGEELETAVGYGVLAMECLYMTAFAFSWAAIVWIYVAEIFPQHVRGKALTIAFIMSWICNFCVSQITPLLLTSIGWGTFAILGGICILGSVWEYFVFPETKQKSFEQIDAMFRERHHRKH</sequence>
<evidence type="ECO:0000256" key="2">
    <source>
        <dbReference type="ARBA" id="ARBA00010992"/>
    </source>
</evidence>
<evidence type="ECO:0000313" key="10">
    <source>
        <dbReference type="EMBL" id="RKP26219.1"/>
    </source>
</evidence>
<dbReference type="FunFam" id="1.20.1250.20:FF:000134">
    <property type="entry name" value="MFS sugar transporter protein"/>
    <property type="match status" value="1"/>
</dbReference>
<feature type="transmembrane region" description="Helical" evidence="8">
    <location>
        <begin position="354"/>
        <end position="380"/>
    </location>
</feature>
<protein>
    <submittedName>
        <fullName evidence="10">General substrate transporter</fullName>
    </submittedName>
</protein>
<keyword evidence="4 8" id="KW-0812">Transmembrane</keyword>
<dbReference type="Gene3D" id="1.20.1250.20">
    <property type="entry name" value="MFS general substrate transporter like domains"/>
    <property type="match status" value="1"/>
</dbReference>
<dbReference type="Proteomes" id="UP000278143">
    <property type="component" value="Unassembled WGS sequence"/>
</dbReference>
<keyword evidence="3 7" id="KW-0813">Transport</keyword>
<dbReference type="InterPro" id="IPR036259">
    <property type="entry name" value="MFS_trans_sf"/>
</dbReference>
<dbReference type="PROSITE" id="PS00216">
    <property type="entry name" value="SUGAR_TRANSPORT_1"/>
    <property type="match status" value="2"/>
</dbReference>
<dbReference type="SUPFAM" id="SSF103473">
    <property type="entry name" value="MFS general substrate transporter"/>
    <property type="match status" value="1"/>
</dbReference>
<feature type="domain" description="Major facilitator superfamily (MFS) profile" evidence="9">
    <location>
        <begin position="8"/>
        <end position="445"/>
    </location>
</feature>
<feature type="transmembrane region" description="Helical" evidence="8">
    <location>
        <begin position="166"/>
        <end position="187"/>
    </location>
</feature>
<dbReference type="PANTHER" id="PTHR48022">
    <property type="entry name" value="PLASTIDIC GLUCOSE TRANSPORTER 4"/>
    <property type="match status" value="1"/>
</dbReference>
<dbReference type="EMBL" id="KZ989481">
    <property type="protein sequence ID" value="RKP26219.1"/>
    <property type="molecule type" value="Genomic_DNA"/>
</dbReference>
<organism evidence="10 11">
    <name type="scientific">Syncephalis pseudoplumigaleata</name>
    <dbReference type="NCBI Taxonomy" id="1712513"/>
    <lineage>
        <taxon>Eukaryota</taxon>
        <taxon>Fungi</taxon>
        <taxon>Fungi incertae sedis</taxon>
        <taxon>Zoopagomycota</taxon>
        <taxon>Zoopagomycotina</taxon>
        <taxon>Zoopagomycetes</taxon>
        <taxon>Zoopagales</taxon>
        <taxon>Piptocephalidaceae</taxon>
        <taxon>Syncephalis</taxon>
    </lineage>
</organism>
<gene>
    <name evidence="10" type="ORF">SYNPS1DRAFT_14484</name>
</gene>
<dbReference type="PANTHER" id="PTHR48022:SF2">
    <property type="entry name" value="PLASTIDIC GLUCOSE TRANSPORTER 4"/>
    <property type="match status" value="1"/>
</dbReference>
<dbReference type="InterPro" id="IPR050360">
    <property type="entry name" value="MFS_Sugar_Transporters"/>
</dbReference>
<evidence type="ECO:0000256" key="8">
    <source>
        <dbReference type="SAM" id="Phobius"/>
    </source>
</evidence>
<dbReference type="InterPro" id="IPR020846">
    <property type="entry name" value="MFS_dom"/>
</dbReference>
<evidence type="ECO:0000313" key="11">
    <source>
        <dbReference type="Proteomes" id="UP000278143"/>
    </source>
</evidence>
<evidence type="ECO:0000259" key="9">
    <source>
        <dbReference type="PROSITE" id="PS50850"/>
    </source>
</evidence>
<evidence type="ECO:0000256" key="3">
    <source>
        <dbReference type="ARBA" id="ARBA00022448"/>
    </source>
</evidence>
<name>A0A4V1J1T9_9FUNG</name>
<keyword evidence="5 8" id="KW-1133">Transmembrane helix</keyword>
<feature type="transmembrane region" description="Helical" evidence="8">
    <location>
        <begin position="48"/>
        <end position="69"/>
    </location>
</feature>
<dbReference type="AlphaFoldDB" id="A0A4V1J1T9"/>
<dbReference type="PROSITE" id="PS50850">
    <property type="entry name" value="MFS"/>
    <property type="match status" value="1"/>
</dbReference>
<evidence type="ECO:0000256" key="1">
    <source>
        <dbReference type="ARBA" id="ARBA00004141"/>
    </source>
</evidence>
<feature type="transmembrane region" description="Helical" evidence="8">
    <location>
        <begin position="102"/>
        <end position="123"/>
    </location>
</feature>
<dbReference type="InterPro" id="IPR005829">
    <property type="entry name" value="Sugar_transporter_CS"/>
</dbReference>
<dbReference type="NCBIfam" id="TIGR00879">
    <property type="entry name" value="SP"/>
    <property type="match status" value="1"/>
</dbReference>
<feature type="transmembrane region" description="Helical" evidence="8">
    <location>
        <begin position="135"/>
        <end position="160"/>
    </location>
</feature>
<reference evidence="11" key="1">
    <citation type="journal article" date="2018" name="Nat. Microbiol.">
        <title>Leveraging single-cell genomics to expand the fungal tree of life.</title>
        <authorList>
            <person name="Ahrendt S.R."/>
            <person name="Quandt C.A."/>
            <person name="Ciobanu D."/>
            <person name="Clum A."/>
            <person name="Salamov A."/>
            <person name="Andreopoulos B."/>
            <person name="Cheng J.F."/>
            <person name="Woyke T."/>
            <person name="Pelin A."/>
            <person name="Henrissat B."/>
            <person name="Reynolds N.K."/>
            <person name="Benny G.L."/>
            <person name="Smith M.E."/>
            <person name="James T.Y."/>
            <person name="Grigoriev I.V."/>
        </authorList>
    </citation>
    <scope>NUCLEOTIDE SEQUENCE [LARGE SCALE GENOMIC DNA]</scope>
    <source>
        <strain evidence="11">Benny S71-1</strain>
    </source>
</reference>
<evidence type="ECO:0000256" key="6">
    <source>
        <dbReference type="ARBA" id="ARBA00023136"/>
    </source>
</evidence>
<evidence type="ECO:0000256" key="4">
    <source>
        <dbReference type="ARBA" id="ARBA00022692"/>
    </source>
</evidence>
<keyword evidence="11" id="KW-1185">Reference proteome</keyword>
<dbReference type="Pfam" id="PF00083">
    <property type="entry name" value="Sugar_tr"/>
    <property type="match status" value="1"/>
</dbReference>
<keyword evidence="6 8" id="KW-0472">Membrane</keyword>
<comment type="similarity">
    <text evidence="2 7">Belongs to the major facilitator superfamily. Sugar transporter (TC 2.A.1.1) family.</text>
</comment>
<evidence type="ECO:0000256" key="5">
    <source>
        <dbReference type="ARBA" id="ARBA00022989"/>
    </source>
</evidence>
<dbReference type="GO" id="GO:0005351">
    <property type="term" value="F:carbohydrate:proton symporter activity"/>
    <property type="evidence" value="ECO:0007669"/>
    <property type="project" value="TreeGrafter"/>
</dbReference>
<accession>A0A4V1J1T9</accession>
<dbReference type="PRINTS" id="PR00171">
    <property type="entry name" value="SUGRTRNSPORT"/>
</dbReference>
<feature type="transmembrane region" description="Helical" evidence="8">
    <location>
        <begin position="76"/>
        <end position="96"/>
    </location>
</feature>